<dbReference type="InterPro" id="IPR036877">
    <property type="entry name" value="SUI1_dom_sf"/>
</dbReference>
<dbReference type="CDD" id="cd11567">
    <property type="entry name" value="YciH_like"/>
    <property type="match status" value="1"/>
</dbReference>
<dbReference type="AlphaFoldDB" id="A0A2N0VK00"/>
<evidence type="ECO:0000259" key="4">
    <source>
        <dbReference type="PROSITE" id="PS50296"/>
    </source>
</evidence>
<dbReference type="PIRSF" id="PIRSF037511">
    <property type="entry name" value="Transl_init_SUI1_pro"/>
    <property type="match status" value="1"/>
</dbReference>
<dbReference type="GO" id="GO:0006417">
    <property type="term" value="P:regulation of translation"/>
    <property type="evidence" value="ECO:0007669"/>
    <property type="project" value="UniProtKB-KW"/>
</dbReference>
<dbReference type="EMBL" id="PISP01000001">
    <property type="protein sequence ID" value="PKD44518.1"/>
    <property type="molecule type" value="Genomic_DNA"/>
</dbReference>
<gene>
    <name evidence="5" type="ORF">CWD77_03365</name>
</gene>
<dbReference type="Pfam" id="PF01253">
    <property type="entry name" value="SUI1"/>
    <property type="match status" value="1"/>
</dbReference>
<evidence type="ECO:0000313" key="5">
    <source>
        <dbReference type="EMBL" id="PKD44518.1"/>
    </source>
</evidence>
<evidence type="ECO:0000313" key="6">
    <source>
        <dbReference type="Proteomes" id="UP000233398"/>
    </source>
</evidence>
<feature type="region of interest" description="Disordered" evidence="3">
    <location>
        <begin position="1"/>
        <end position="20"/>
    </location>
</feature>
<sequence>MKVDIKEKRNPKTGNQMTVVSGVNHNPQHIEKLAKKLKSSCGAGGHVEGKTIVIQGSHTDKVKKILSKEGFTF</sequence>
<keyword evidence="5" id="KW-0396">Initiation factor</keyword>
<evidence type="ECO:0000256" key="2">
    <source>
        <dbReference type="ARBA" id="ARBA00022917"/>
    </source>
</evidence>
<evidence type="ECO:0000256" key="1">
    <source>
        <dbReference type="ARBA" id="ARBA00022845"/>
    </source>
</evidence>
<keyword evidence="6" id="KW-1185">Reference proteome</keyword>
<name>A0A2N0VK00_9BACT</name>
<organism evidence="5 6">
    <name type="scientific">Rhodohalobacter barkolensis</name>
    <dbReference type="NCBI Taxonomy" id="2053187"/>
    <lineage>
        <taxon>Bacteria</taxon>
        <taxon>Pseudomonadati</taxon>
        <taxon>Balneolota</taxon>
        <taxon>Balneolia</taxon>
        <taxon>Balneolales</taxon>
        <taxon>Balneolaceae</taxon>
        <taxon>Rhodohalobacter</taxon>
    </lineage>
</organism>
<reference evidence="5 6" key="1">
    <citation type="submission" date="2017-11" db="EMBL/GenBank/DDBJ databases">
        <title>Rhodohalobacter 15182 sp. nov., isolated from a salt lake.</title>
        <authorList>
            <person name="Han S."/>
        </authorList>
    </citation>
    <scope>NUCLEOTIDE SEQUENCE [LARGE SCALE GENOMIC DNA]</scope>
    <source>
        <strain evidence="5 6">15182</strain>
    </source>
</reference>
<proteinExistence type="predicted"/>
<dbReference type="SUPFAM" id="SSF55159">
    <property type="entry name" value="eIF1-like"/>
    <property type="match status" value="1"/>
</dbReference>
<keyword evidence="2" id="KW-0648">Protein biosynthesis</keyword>
<dbReference type="PROSITE" id="PS50296">
    <property type="entry name" value="SUI1"/>
    <property type="match status" value="1"/>
</dbReference>
<dbReference type="Gene3D" id="3.30.780.10">
    <property type="entry name" value="SUI1-like domain"/>
    <property type="match status" value="1"/>
</dbReference>
<feature type="compositionally biased region" description="Basic and acidic residues" evidence="3">
    <location>
        <begin position="1"/>
        <end position="10"/>
    </location>
</feature>
<dbReference type="Proteomes" id="UP000233398">
    <property type="component" value="Unassembled WGS sequence"/>
</dbReference>
<dbReference type="GO" id="GO:0003743">
    <property type="term" value="F:translation initiation factor activity"/>
    <property type="evidence" value="ECO:0007669"/>
    <property type="project" value="UniProtKB-KW"/>
</dbReference>
<keyword evidence="1" id="KW-0810">Translation regulation</keyword>
<dbReference type="InterPro" id="IPR001950">
    <property type="entry name" value="SUI1"/>
</dbReference>
<evidence type="ECO:0000256" key="3">
    <source>
        <dbReference type="SAM" id="MobiDB-lite"/>
    </source>
</evidence>
<accession>A0A2N0VK00</accession>
<dbReference type="RefSeq" id="WP_101071809.1">
    <property type="nucleotide sequence ID" value="NZ_PISP01000001.1"/>
</dbReference>
<dbReference type="InterPro" id="IPR005872">
    <property type="entry name" value="SUI1_arc_bac"/>
</dbReference>
<protein>
    <submittedName>
        <fullName evidence="5">Translation initiation factor</fullName>
    </submittedName>
</protein>
<dbReference type="OrthoDB" id="9792915at2"/>
<feature type="domain" description="SUI1" evidence="4">
    <location>
        <begin position="14"/>
        <end position="70"/>
    </location>
</feature>
<comment type="caution">
    <text evidence="5">The sequence shown here is derived from an EMBL/GenBank/DDBJ whole genome shotgun (WGS) entry which is preliminary data.</text>
</comment>